<feature type="compositionally biased region" description="Basic and acidic residues" evidence="5">
    <location>
        <begin position="20"/>
        <end position="30"/>
    </location>
</feature>
<name>A0A238FIY9_9BASI</name>
<comment type="similarity">
    <text evidence="2">Belongs to the NAC-alpha family.</text>
</comment>
<dbReference type="InterPro" id="IPR044034">
    <property type="entry name" value="NAC-like_UBA"/>
</dbReference>
<evidence type="ECO:0000313" key="8">
    <source>
        <dbReference type="Proteomes" id="UP000198372"/>
    </source>
</evidence>
<keyword evidence="8" id="KW-1185">Reference proteome</keyword>
<dbReference type="STRING" id="269621.A0A238FIY9"/>
<dbReference type="Proteomes" id="UP000198372">
    <property type="component" value="Unassembled WGS sequence"/>
</dbReference>
<dbReference type="Pfam" id="PF19026">
    <property type="entry name" value="UBA_HYPK"/>
    <property type="match status" value="1"/>
</dbReference>
<organism evidence="7 8">
    <name type="scientific">Microbotryum intermedium</name>
    <dbReference type="NCBI Taxonomy" id="269621"/>
    <lineage>
        <taxon>Eukaryota</taxon>
        <taxon>Fungi</taxon>
        <taxon>Dikarya</taxon>
        <taxon>Basidiomycota</taxon>
        <taxon>Pucciniomycotina</taxon>
        <taxon>Microbotryomycetes</taxon>
        <taxon>Microbotryales</taxon>
        <taxon>Microbotryaceae</taxon>
        <taxon>Microbotryum</taxon>
    </lineage>
</organism>
<dbReference type="CDD" id="cd22054">
    <property type="entry name" value="NAC_NACA"/>
    <property type="match status" value="1"/>
</dbReference>
<evidence type="ECO:0000256" key="5">
    <source>
        <dbReference type="SAM" id="MobiDB-lite"/>
    </source>
</evidence>
<dbReference type="Gene3D" id="1.10.8.10">
    <property type="entry name" value="DNA helicase RuvA subunit, C-terminal domain"/>
    <property type="match status" value="1"/>
</dbReference>
<dbReference type="GO" id="GO:0005854">
    <property type="term" value="C:nascent polypeptide-associated complex"/>
    <property type="evidence" value="ECO:0007669"/>
    <property type="project" value="InterPro"/>
</dbReference>
<gene>
    <name evidence="7" type="ORF">BQ2448_4538</name>
</gene>
<sequence length="187" mass="20450">MSHAEIDTDSHITVEQIDGEGTRSKGETKSRKALSKLGLVAVPGIKRVVMRRHRQQLLVVADAQVFKSPSSDCYIVFGEGKYEETGARDSEFARAMQQQEMLERQQQKSAAFPPSSEAGQIAGDGSEDPEGEEGLDADESESCSRELLFVMRGFKVVMEQANCSRAKAVQALRSTKGDLVQAIIEAN</sequence>
<evidence type="ECO:0000259" key="6">
    <source>
        <dbReference type="PROSITE" id="PS51151"/>
    </source>
</evidence>
<dbReference type="EMBL" id="FMSP01000008">
    <property type="protein sequence ID" value="SCV71844.1"/>
    <property type="molecule type" value="Genomic_DNA"/>
</dbReference>
<feature type="region of interest" description="Disordered" evidence="5">
    <location>
        <begin position="1"/>
        <end position="30"/>
    </location>
</feature>
<dbReference type="Pfam" id="PF01849">
    <property type="entry name" value="NAC"/>
    <property type="match status" value="1"/>
</dbReference>
<feature type="region of interest" description="Disordered" evidence="5">
    <location>
        <begin position="96"/>
        <end position="140"/>
    </location>
</feature>
<accession>A0A238FIY9</accession>
<evidence type="ECO:0000256" key="2">
    <source>
        <dbReference type="ARBA" id="ARBA00009882"/>
    </source>
</evidence>
<feature type="compositionally biased region" description="Basic and acidic residues" evidence="5">
    <location>
        <begin position="1"/>
        <end position="12"/>
    </location>
</feature>
<dbReference type="InterPro" id="IPR002715">
    <property type="entry name" value="Nas_poly-pep-assoc_cplx_dom"/>
</dbReference>
<protein>
    <recommendedName>
        <fullName evidence="3">Nascent polypeptide-associated complex subunit alpha</fullName>
    </recommendedName>
    <alternativeName>
        <fullName evidence="4">Alpha-NAC</fullName>
    </alternativeName>
</protein>
<reference evidence="8" key="1">
    <citation type="submission" date="2016-09" db="EMBL/GenBank/DDBJ databases">
        <authorList>
            <person name="Jeantristanb JTB J.-T."/>
            <person name="Ricardo R."/>
        </authorList>
    </citation>
    <scope>NUCLEOTIDE SEQUENCE [LARGE SCALE GENOMIC DNA]</scope>
</reference>
<comment type="subcellular location">
    <subcellularLocation>
        <location evidence="1">Cytoplasm</location>
    </subcellularLocation>
</comment>
<dbReference type="InterPro" id="IPR016641">
    <property type="entry name" value="EGD2/NACA0like"/>
</dbReference>
<feature type="domain" description="NAC-A/B" evidence="6">
    <location>
        <begin position="24"/>
        <end position="89"/>
    </location>
</feature>
<feature type="compositionally biased region" description="Acidic residues" evidence="5">
    <location>
        <begin position="125"/>
        <end position="140"/>
    </location>
</feature>
<evidence type="ECO:0000313" key="7">
    <source>
        <dbReference type="EMBL" id="SCV71844.1"/>
    </source>
</evidence>
<dbReference type="PANTHER" id="PTHR21713">
    <property type="entry name" value="NASCENT POLYPEPTIDE ASSOCIATED COMPLEX ALPHA SUBUNIT-RELATED"/>
    <property type="match status" value="1"/>
</dbReference>
<evidence type="ECO:0000256" key="3">
    <source>
        <dbReference type="ARBA" id="ARBA00014437"/>
    </source>
</evidence>
<evidence type="ECO:0000256" key="1">
    <source>
        <dbReference type="ARBA" id="ARBA00004496"/>
    </source>
</evidence>
<proteinExistence type="inferred from homology"/>
<dbReference type="AlphaFoldDB" id="A0A238FIY9"/>
<dbReference type="InterPro" id="IPR038187">
    <property type="entry name" value="NAC_A/B_dom_sf"/>
</dbReference>
<dbReference type="PROSITE" id="PS51151">
    <property type="entry name" value="NAC_AB"/>
    <property type="match status" value="1"/>
</dbReference>
<evidence type="ECO:0000256" key="4">
    <source>
        <dbReference type="ARBA" id="ARBA00030300"/>
    </source>
</evidence>
<dbReference type="Gene3D" id="2.20.70.30">
    <property type="entry name" value="Nascent polypeptide-associated complex domain"/>
    <property type="match status" value="1"/>
</dbReference>
<dbReference type="SMART" id="SM01407">
    <property type="entry name" value="NAC"/>
    <property type="match status" value="1"/>
</dbReference>
<dbReference type="OrthoDB" id="3169036at2759"/>